<dbReference type="EMBL" id="JACCJC010000001">
    <property type="protein sequence ID" value="KAF6241385.1"/>
    <property type="molecule type" value="Genomic_DNA"/>
</dbReference>
<dbReference type="Gene3D" id="2.130.10.10">
    <property type="entry name" value="YVTN repeat-like/Quinoprotein amine dehydrogenase"/>
    <property type="match status" value="1"/>
</dbReference>
<dbReference type="OrthoDB" id="5591786at2759"/>
<dbReference type="GeneID" id="59281775"/>
<proteinExistence type="predicted"/>
<dbReference type="SUPFAM" id="SSF50978">
    <property type="entry name" value="WD40 repeat-like"/>
    <property type="match status" value="1"/>
</dbReference>
<dbReference type="Pfam" id="PF08728">
    <property type="entry name" value="CRT10"/>
    <property type="match status" value="1"/>
</dbReference>
<dbReference type="InterPro" id="IPR019775">
    <property type="entry name" value="WD40_repeat_CS"/>
</dbReference>
<dbReference type="RefSeq" id="XP_037170625.1">
    <property type="nucleotide sequence ID" value="XM_037302046.1"/>
</dbReference>
<accession>A0A8H6G6F5</accession>
<evidence type="ECO:0000313" key="2">
    <source>
        <dbReference type="EMBL" id="KAF6241385.1"/>
    </source>
</evidence>
<dbReference type="AlphaFoldDB" id="A0A8H6G6F5"/>
<dbReference type="InterPro" id="IPR015943">
    <property type="entry name" value="WD40/YVTN_repeat-like_dom_sf"/>
</dbReference>
<name>A0A8H6G6F5_9LECA</name>
<keyword evidence="3" id="KW-1185">Reference proteome</keyword>
<evidence type="ECO:0000313" key="3">
    <source>
        <dbReference type="Proteomes" id="UP000578531"/>
    </source>
</evidence>
<dbReference type="InterPro" id="IPR014839">
    <property type="entry name" value="Crt10"/>
</dbReference>
<dbReference type="Proteomes" id="UP000578531">
    <property type="component" value="Unassembled WGS sequence"/>
</dbReference>
<feature type="region of interest" description="Disordered" evidence="1">
    <location>
        <begin position="490"/>
        <end position="520"/>
    </location>
</feature>
<gene>
    <name evidence="2" type="ORF">HO173_000095</name>
</gene>
<sequence>MIYTLKEDVEAPPIAMFRNNLTALSQYRNLLFVAYIDKVYVYTPSFPEQTITPKPEFVIDLPRSRPGLRGFLDRSRPHAVNHLIVGEIGDEEVVVVACDDGDVISYNLRSISLAIDEGAETLIGPDPYEIQKLKRYRESGWANLILPVADPHRTPGFRVLAAWFHENVGASAWGLATHKGTRLLAVSSNTREIIVFAPSLSPDRSLASCLTRPPPKTMERYTACETRNSIASRDRSLGRKVTLRGHVANIPNIAFCDNSLDPEGSYLASTDIDGCTIVWDIWGGTRILETLGSAGPRKPNKILASRTFTHFRESDARGWTVACLDPRTSRLSEGPVNTFGCACRVDESNTLIDNSEAGEVVRNNSQWHPGFSALGSVPGMLPVGTVPPAIQTAVQGAAVTIADQDLESEDEAGDEADEEMDETDNIDDAFDEDALDEGEEAIVTAFGAISPNLLVHTLEAAEVEQLLSDGNSMLEDEDSDLPDLEEIPAADQTNQQTTEAAGEDLKTPSPRLKKDIDRFPDTTHTKTCPSFIDLPFNLLQTDERDIHLFRDIRFDADMKRRPPDSSHSQVLCQQALNQKMPPGFNYLTQMERLNMIAQIPELGVVVIGNQVGRVGILTMTRWEAQKQSGYKIECILPFNSEEGKGLRPRKPLMGMAVGPIQGHEEALPQVSPRIGAQYPRRFRLLMMYCDHTILSYEISRPNEEGDVVVV</sequence>
<reference evidence="2 3" key="1">
    <citation type="journal article" date="2020" name="Genomics">
        <title>Complete, high-quality genomes from long-read metagenomic sequencing of two wolf lichen thalli reveals enigmatic genome architecture.</title>
        <authorList>
            <person name="McKenzie S.K."/>
            <person name="Walston R.F."/>
            <person name="Allen J.L."/>
        </authorList>
    </citation>
    <scope>NUCLEOTIDE SEQUENCE [LARGE SCALE GENOMIC DNA]</scope>
    <source>
        <strain evidence="2">WasteWater2</strain>
    </source>
</reference>
<comment type="caution">
    <text evidence="2">The sequence shown here is derived from an EMBL/GenBank/DDBJ whole genome shotgun (WGS) entry which is preliminary data.</text>
</comment>
<dbReference type="InterPro" id="IPR036322">
    <property type="entry name" value="WD40_repeat_dom_sf"/>
</dbReference>
<organism evidence="2 3">
    <name type="scientific">Letharia columbiana</name>
    <dbReference type="NCBI Taxonomy" id="112416"/>
    <lineage>
        <taxon>Eukaryota</taxon>
        <taxon>Fungi</taxon>
        <taxon>Dikarya</taxon>
        <taxon>Ascomycota</taxon>
        <taxon>Pezizomycotina</taxon>
        <taxon>Lecanoromycetes</taxon>
        <taxon>OSLEUM clade</taxon>
        <taxon>Lecanoromycetidae</taxon>
        <taxon>Lecanorales</taxon>
        <taxon>Lecanorineae</taxon>
        <taxon>Parmeliaceae</taxon>
        <taxon>Letharia</taxon>
    </lineage>
</organism>
<dbReference type="PROSITE" id="PS00678">
    <property type="entry name" value="WD_REPEATS_1"/>
    <property type="match status" value="1"/>
</dbReference>
<protein>
    <submittedName>
        <fullName evidence="2">Uncharacterized protein</fullName>
    </submittedName>
</protein>
<evidence type="ECO:0000256" key="1">
    <source>
        <dbReference type="SAM" id="MobiDB-lite"/>
    </source>
</evidence>